<evidence type="ECO:0000256" key="1">
    <source>
        <dbReference type="ARBA" id="ARBA00023224"/>
    </source>
</evidence>
<evidence type="ECO:0000256" key="4">
    <source>
        <dbReference type="SAM" id="Phobius"/>
    </source>
</evidence>
<dbReference type="SUPFAM" id="SSF58104">
    <property type="entry name" value="Methyl-accepting chemotaxis protein (MCP) signaling domain"/>
    <property type="match status" value="1"/>
</dbReference>
<dbReference type="GO" id="GO:0007165">
    <property type="term" value="P:signal transduction"/>
    <property type="evidence" value="ECO:0007669"/>
    <property type="project" value="UniProtKB-KW"/>
</dbReference>
<keyword evidence="1 3" id="KW-0807">Transducer</keyword>
<feature type="transmembrane region" description="Helical" evidence="4">
    <location>
        <begin position="12"/>
        <end position="32"/>
    </location>
</feature>
<sequence length="659" mass="73440">MGKNTISKYKNIKIVLGISLLLLINGISYGFLVDKFSLKVLSIYGLSQGLSILCILLLVNINKNKDAQIIQKLVNNDLQLIGNDGNHQNSNIIALTDKIRSLIAKIHGITRTTECTGLMVQDNIFSIENSATQISIAVEEVAKGNAHIVDMISDISNKTFDTNSLVKDINNDVGNIRRLVDESIKATDNGKIAVEDQDVKIANNVMMFRNINGRVSQLEESSLEINTVVNTIYAVSEQTNLLALNAAIEAARAGEAGKGFAVVADEIRKLADNTKNYAQQVNQLVEAIQQEIQSIVQEVSKGNEVVEDQRRALGYTKETFNLINTSVLSVNKQMDNIYNKTNTLTRFSEDVNSIVSDISAVTEEAAASSQQVSASTQQQAGAIALVNERVSELINIVGNISKELKVFKYVKLAHTEYSESILQMEILKELVGRRLGLALEGILVPSMELWRSVAEGMVDATVSPWMPYSCKGFSKKYGAKLEEIGANLKGCRYGFVVPSYVEINSIREIKNNLKKFNSKVYSVQRRTAVGGLVSEVLNQYSLAGLDVDYSDEETMLEILKKKIEKREWVIITGWQPHWMFGKYDLKFLDDDKMVFGEEEYCTTLVAKGLRNTNPELYSLIKSFRLNVRDVNIALNKVHNGLTYKEAAREYLKNFEDVEI</sequence>
<dbReference type="OrthoDB" id="9787902at2"/>
<dbReference type="InterPro" id="IPR007210">
    <property type="entry name" value="ABC_Gly_betaine_transp_sub-bd"/>
</dbReference>
<keyword evidence="4" id="KW-1133">Transmembrane helix</keyword>
<keyword evidence="7" id="KW-1185">Reference proteome</keyword>
<dbReference type="Pfam" id="PF04069">
    <property type="entry name" value="OpuAC"/>
    <property type="match status" value="1"/>
</dbReference>
<name>A0A6I0EZQ6_9FIRM</name>
<evidence type="ECO:0000256" key="3">
    <source>
        <dbReference type="PROSITE-ProRule" id="PRU00284"/>
    </source>
</evidence>
<dbReference type="GO" id="GO:0004888">
    <property type="term" value="F:transmembrane signaling receptor activity"/>
    <property type="evidence" value="ECO:0007669"/>
    <property type="project" value="InterPro"/>
</dbReference>
<evidence type="ECO:0000313" key="6">
    <source>
        <dbReference type="EMBL" id="KAB3534807.1"/>
    </source>
</evidence>
<feature type="transmembrane region" description="Helical" evidence="4">
    <location>
        <begin position="38"/>
        <end position="59"/>
    </location>
</feature>
<organism evidence="6 7">
    <name type="scientific">Alkaliphilus pronyensis</name>
    <dbReference type="NCBI Taxonomy" id="1482732"/>
    <lineage>
        <taxon>Bacteria</taxon>
        <taxon>Bacillati</taxon>
        <taxon>Bacillota</taxon>
        <taxon>Clostridia</taxon>
        <taxon>Peptostreptococcales</taxon>
        <taxon>Natronincolaceae</taxon>
        <taxon>Alkaliphilus</taxon>
    </lineage>
</organism>
<comment type="caution">
    <text evidence="6">The sequence shown here is derived from an EMBL/GenBank/DDBJ whole genome shotgun (WGS) entry which is preliminary data.</text>
</comment>
<reference evidence="6 7" key="1">
    <citation type="submission" date="2019-10" db="EMBL/GenBank/DDBJ databases">
        <title>Alkaliphilus serpentinus sp. nov. and Alkaliphilus pronyensis sp. nov., two novel anaerobic alkaliphilic species isolated from the serpentinized-hosted hydrothermal field of the Prony Bay (New Caledonia).</title>
        <authorList>
            <person name="Postec A."/>
        </authorList>
    </citation>
    <scope>NUCLEOTIDE SEQUENCE [LARGE SCALE GENOMIC DNA]</scope>
    <source>
        <strain evidence="6 7">LacV</strain>
    </source>
</reference>
<dbReference type="SUPFAM" id="SSF53850">
    <property type="entry name" value="Periplasmic binding protein-like II"/>
    <property type="match status" value="1"/>
</dbReference>
<dbReference type="SMART" id="SM00283">
    <property type="entry name" value="MA"/>
    <property type="match status" value="1"/>
</dbReference>
<comment type="similarity">
    <text evidence="2">Belongs to the methyl-accepting chemotaxis (MCP) protein family.</text>
</comment>
<dbReference type="RefSeq" id="WP_151861104.1">
    <property type="nucleotide sequence ID" value="NZ_WBZC01000025.1"/>
</dbReference>
<gene>
    <name evidence="6" type="ORF">F8154_08065</name>
</gene>
<dbReference type="Gene3D" id="3.40.190.100">
    <property type="entry name" value="Glycine betaine-binding periplasmic protein, domain 2"/>
    <property type="match status" value="1"/>
</dbReference>
<evidence type="ECO:0000256" key="2">
    <source>
        <dbReference type="ARBA" id="ARBA00029447"/>
    </source>
</evidence>
<keyword evidence="4" id="KW-0472">Membrane</keyword>
<dbReference type="Proteomes" id="UP000432715">
    <property type="component" value="Unassembled WGS sequence"/>
</dbReference>
<dbReference type="EMBL" id="WBZC01000025">
    <property type="protein sequence ID" value="KAB3534807.1"/>
    <property type="molecule type" value="Genomic_DNA"/>
</dbReference>
<proteinExistence type="inferred from homology"/>
<evidence type="ECO:0000259" key="5">
    <source>
        <dbReference type="PROSITE" id="PS50111"/>
    </source>
</evidence>
<dbReference type="GO" id="GO:0006935">
    <property type="term" value="P:chemotaxis"/>
    <property type="evidence" value="ECO:0007669"/>
    <property type="project" value="InterPro"/>
</dbReference>
<accession>A0A6I0EZQ6</accession>
<dbReference type="GO" id="GO:0022857">
    <property type="term" value="F:transmembrane transporter activity"/>
    <property type="evidence" value="ECO:0007669"/>
    <property type="project" value="InterPro"/>
</dbReference>
<dbReference type="InterPro" id="IPR004089">
    <property type="entry name" value="MCPsignal_dom"/>
</dbReference>
<dbReference type="PANTHER" id="PTHR32089">
    <property type="entry name" value="METHYL-ACCEPTING CHEMOTAXIS PROTEIN MCPB"/>
    <property type="match status" value="1"/>
</dbReference>
<dbReference type="AlphaFoldDB" id="A0A6I0EZQ6"/>
<evidence type="ECO:0000313" key="7">
    <source>
        <dbReference type="Proteomes" id="UP000432715"/>
    </source>
</evidence>
<feature type="domain" description="Methyl-accepting transducer" evidence="5">
    <location>
        <begin position="123"/>
        <end position="373"/>
    </location>
</feature>
<dbReference type="Pfam" id="PF00015">
    <property type="entry name" value="MCPsignal"/>
    <property type="match status" value="1"/>
</dbReference>
<dbReference type="PRINTS" id="PR00260">
    <property type="entry name" value="CHEMTRNSDUCR"/>
</dbReference>
<dbReference type="Gene3D" id="1.10.287.950">
    <property type="entry name" value="Methyl-accepting chemotaxis protein"/>
    <property type="match status" value="1"/>
</dbReference>
<protein>
    <recommendedName>
        <fullName evidence="5">Methyl-accepting transducer domain-containing protein</fullName>
    </recommendedName>
</protein>
<dbReference type="Gene3D" id="3.40.190.10">
    <property type="entry name" value="Periplasmic binding protein-like II"/>
    <property type="match status" value="1"/>
</dbReference>
<keyword evidence="4" id="KW-0812">Transmembrane</keyword>
<dbReference type="PROSITE" id="PS50111">
    <property type="entry name" value="CHEMOTAXIS_TRANSDUC_2"/>
    <property type="match status" value="1"/>
</dbReference>
<dbReference type="PANTHER" id="PTHR32089:SF114">
    <property type="entry name" value="METHYL-ACCEPTING CHEMOTAXIS PROTEIN MCPB"/>
    <property type="match status" value="1"/>
</dbReference>
<dbReference type="CDD" id="cd11386">
    <property type="entry name" value="MCP_signal"/>
    <property type="match status" value="1"/>
</dbReference>
<dbReference type="InterPro" id="IPR004090">
    <property type="entry name" value="Chemotax_Me-accpt_rcpt"/>
</dbReference>
<dbReference type="GO" id="GO:0043190">
    <property type="term" value="C:ATP-binding cassette (ABC) transporter complex"/>
    <property type="evidence" value="ECO:0007669"/>
    <property type="project" value="InterPro"/>
</dbReference>